<reference evidence="2 3" key="1">
    <citation type="submission" date="2013-02" db="EMBL/GenBank/DDBJ databases">
        <title>The Genome Sequence of Enterococcus pallens BAA-351.</title>
        <authorList>
            <consortium name="The Broad Institute Genome Sequencing Platform"/>
            <consortium name="The Broad Institute Genome Sequencing Center for Infectious Disease"/>
            <person name="Earl A.M."/>
            <person name="Gilmore M.S."/>
            <person name="Lebreton F."/>
            <person name="Walker B."/>
            <person name="Young S.K."/>
            <person name="Zeng Q."/>
            <person name="Gargeya S."/>
            <person name="Fitzgerald M."/>
            <person name="Haas B."/>
            <person name="Abouelleil A."/>
            <person name="Alvarado L."/>
            <person name="Arachchi H.M."/>
            <person name="Berlin A.M."/>
            <person name="Chapman S.B."/>
            <person name="Dewar J."/>
            <person name="Goldberg J."/>
            <person name="Griggs A."/>
            <person name="Gujja S."/>
            <person name="Hansen M."/>
            <person name="Howarth C."/>
            <person name="Imamovic A."/>
            <person name="Larimer J."/>
            <person name="McCowan C."/>
            <person name="Murphy C."/>
            <person name="Neiman D."/>
            <person name="Pearson M."/>
            <person name="Priest M."/>
            <person name="Roberts A."/>
            <person name="Saif S."/>
            <person name="Shea T."/>
            <person name="Sisk P."/>
            <person name="Sykes S."/>
            <person name="Wortman J."/>
            <person name="Nusbaum C."/>
            <person name="Birren B."/>
        </authorList>
    </citation>
    <scope>NUCLEOTIDE SEQUENCE [LARGE SCALE GENOMIC DNA]</scope>
    <source>
        <strain evidence="2 3">ATCC BAA-351</strain>
    </source>
</reference>
<dbReference type="RefSeq" id="WP_010756167.1">
    <property type="nucleotide sequence ID" value="NZ_ASWD01000006.1"/>
</dbReference>
<dbReference type="AlphaFoldDB" id="R2ST88"/>
<keyword evidence="1" id="KW-0812">Transmembrane</keyword>
<organism evidence="2 3">
    <name type="scientific">Enterococcus pallens ATCC BAA-351</name>
    <dbReference type="NCBI Taxonomy" id="1158607"/>
    <lineage>
        <taxon>Bacteria</taxon>
        <taxon>Bacillati</taxon>
        <taxon>Bacillota</taxon>
        <taxon>Bacilli</taxon>
        <taxon>Lactobacillales</taxon>
        <taxon>Enterococcaceae</taxon>
        <taxon>Enterococcus</taxon>
    </lineage>
</organism>
<feature type="transmembrane region" description="Helical" evidence="1">
    <location>
        <begin position="129"/>
        <end position="147"/>
    </location>
</feature>
<evidence type="ECO:0000256" key="1">
    <source>
        <dbReference type="SAM" id="Phobius"/>
    </source>
</evidence>
<accession>R2ST88</accession>
<keyword evidence="1" id="KW-0472">Membrane</keyword>
<protein>
    <submittedName>
        <fullName evidence="2">Integral membrane protein</fullName>
    </submittedName>
</protein>
<dbReference type="STRING" id="160454.RV10_GL003584"/>
<evidence type="ECO:0000313" key="2">
    <source>
        <dbReference type="EMBL" id="EOH96026.1"/>
    </source>
</evidence>
<dbReference type="EMBL" id="AJAQ01000009">
    <property type="protein sequence ID" value="EOH96026.1"/>
    <property type="molecule type" value="Genomic_DNA"/>
</dbReference>
<dbReference type="Proteomes" id="UP000013782">
    <property type="component" value="Unassembled WGS sequence"/>
</dbReference>
<dbReference type="OrthoDB" id="9813051at2"/>
<gene>
    <name evidence="2" type="ORF">UAU_01122</name>
</gene>
<dbReference type="PATRIC" id="fig|1158607.3.peg.1120"/>
<keyword evidence="3" id="KW-1185">Reference proteome</keyword>
<feature type="transmembrane region" description="Helical" evidence="1">
    <location>
        <begin position="181"/>
        <end position="203"/>
    </location>
</feature>
<dbReference type="NCBIfam" id="TIGR01906">
    <property type="entry name" value="integ_TIGR01906"/>
    <property type="match status" value="1"/>
</dbReference>
<dbReference type="Pfam" id="PF07314">
    <property type="entry name" value="Lit"/>
    <property type="match status" value="1"/>
</dbReference>
<keyword evidence="1" id="KW-1133">Transmembrane helix</keyword>
<name>R2ST88_9ENTE</name>
<sequence>MRSWQRWEKVGLVFWLLTLLTLAITLTINARWLYQWDIQHLKLLNYTSLSEKELLTNFDQLMRYLNLPWIAELQLPDFPVSASGALHFYEVKRLFLLNYGVFLVSLIPSILYIRHLIRNKRLWTLIQPFKIAVGVPLIIAVVMAMGFDRFFVAFHGIFFNNDAWIFNPATDPIINVLPEEFFLHSFILFFVLLEIFFILQIVIGKYALKKLNP</sequence>
<dbReference type="InterPro" id="IPR010178">
    <property type="entry name" value="Lit"/>
</dbReference>
<dbReference type="eggNOG" id="COG4478">
    <property type="taxonomic scope" value="Bacteria"/>
</dbReference>
<feature type="transmembrane region" description="Helical" evidence="1">
    <location>
        <begin position="12"/>
        <end position="34"/>
    </location>
</feature>
<dbReference type="HOGENOM" id="CLU_093826_1_1_9"/>
<feature type="transmembrane region" description="Helical" evidence="1">
    <location>
        <begin position="96"/>
        <end position="117"/>
    </location>
</feature>
<proteinExistence type="predicted"/>
<evidence type="ECO:0000313" key="3">
    <source>
        <dbReference type="Proteomes" id="UP000013782"/>
    </source>
</evidence>
<comment type="caution">
    <text evidence="2">The sequence shown here is derived from an EMBL/GenBank/DDBJ whole genome shotgun (WGS) entry which is preliminary data.</text>
</comment>